<gene>
    <name evidence="1" type="ordered locus">DICTH_1805</name>
</gene>
<organism evidence="1 2">
    <name type="scientific">Dictyoglomus thermophilum (strain ATCC 35947 / DSM 3960 / H-6-12)</name>
    <dbReference type="NCBI Taxonomy" id="309799"/>
    <lineage>
        <taxon>Bacteria</taxon>
        <taxon>Pseudomonadati</taxon>
        <taxon>Dictyoglomota</taxon>
        <taxon>Dictyoglomia</taxon>
        <taxon>Dictyoglomales</taxon>
        <taxon>Dictyoglomaceae</taxon>
        <taxon>Dictyoglomus</taxon>
    </lineage>
</organism>
<dbReference type="KEGG" id="dth:DICTH_1805"/>
<name>B5YB91_DICT6</name>
<sequence length="132" mass="15093">MRFKKFIFLLLLLLVFSLINTELIEAKPRENFNIKGSIMFIGPSGLLKVKVESHSKNIKGFVRNDVVSIKITSGTKFYFASFVKTNKGLELKKHKSVGFGFLKIKSKVFINGFIFENNKKELVATEIYIILN</sequence>
<accession>B5YB91</accession>
<protein>
    <submittedName>
        <fullName evidence="1">Uncharacterized protein</fullName>
    </submittedName>
</protein>
<evidence type="ECO:0000313" key="1">
    <source>
        <dbReference type="EMBL" id="ACI19212.1"/>
    </source>
</evidence>
<evidence type="ECO:0000313" key="2">
    <source>
        <dbReference type="Proteomes" id="UP000001733"/>
    </source>
</evidence>
<proteinExistence type="predicted"/>
<keyword evidence="2" id="KW-1185">Reference proteome</keyword>
<dbReference type="AlphaFoldDB" id="B5YB91"/>
<dbReference type="RefSeq" id="WP_012547844.1">
    <property type="nucleotide sequence ID" value="NC_011297.1"/>
</dbReference>
<dbReference type="HOGENOM" id="CLU_1913729_0_0_0"/>
<dbReference type="EMBL" id="CP001146">
    <property type="protein sequence ID" value="ACI19212.1"/>
    <property type="molecule type" value="Genomic_DNA"/>
</dbReference>
<dbReference type="OrthoDB" id="9875949at2"/>
<dbReference type="PaxDb" id="309799-DICTH_1805"/>
<reference evidence="1 2" key="1">
    <citation type="journal article" date="2014" name="Genome Announc.">
        <title>Complete Genome Sequence of the Extreme Thermophile Dictyoglomus thermophilum H-6-12.</title>
        <authorList>
            <person name="Coil D.A."/>
            <person name="Badger J.H."/>
            <person name="Forberger H.C."/>
            <person name="Riggs F."/>
            <person name="Madupu R."/>
            <person name="Fedorova N."/>
            <person name="Ward N."/>
            <person name="Robb F.T."/>
            <person name="Eisen J.A."/>
        </authorList>
    </citation>
    <scope>NUCLEOTIDE SEQUENCE [LARGE SCALE GENOMIC DNA]</scope>
    <source>
        <strain evidence="2">ATCC 35947 / DSM 3960 / H-6-12</strain>
    </source>
</reference>
<dbReference type="Proteomes" id="UP000001733">
    <property type="component" value="Chromosome"/>
</dbReference>